<dbReference type="EMBL" id="AMGX01000020">
    <property type="protein sequence ID" value="EXJ66312.1"/>
    <property type="molecule type" value="Genomic_DNA"/>
</dbReference>
<sequence>MQLKAEKDSIFVQLKQSTKLAHEKPELVERLFGTTGFSEVFSIKDDLKFMQSAASKKKKKAAERASIKLEIESLSQSFDRVNLRKSLIHPARTARDILTRPFEEVSNPPLTVSYDLNDTRLPGKFQFIDRYIIGSKVKSAPPSTNSGCDCTDCALSTCKCFTKGSKGDEKQVEVYVRRPDGIVVLSDEYIARGIIPHGEGRHEITECNEHCRCGDDCWNRVVCKGRTVPLEIFQTEKCGFGVRSSKDIVKGQFIERYLGEVVTETELEIREDAAEEHQPSYIYTLDWFNDDLNYKFNHVDGMYFGGAMRFANHSCNANAWCFPVQSHRKDKRVYDLAFFAIKDIKAGVEIRIDYRPDGSADDEKPSEDLIKCQCGEENCRGILWKPGVKTRRRRRREG</sequence>
<keyword evidence="2" id="KW-0158">Chromosome</keyword>
<dbReference type="Pfam" id="PF05033">
    <property type="entry name" value="Pre-SET"/>
    <property type="match status" value="1"/>
</dbReference>
<dbReference type="InterPro" id="IPR003616">
    <property type="entry name" value="Post-SET_dom"/>
</dbReference>
<evidence type="ECO:0008006" key="13">
    <source>
        <dbReference type="Google" id="ProtNLM"/>
    </source>
</evidence>
<keyword evidence="6" id="KW-0479">Metal-binding</keyword>
<feature type="domain" description="Post-SET" evidence="10">
    <location>
        <begin position="368"/>
        <end position="384"/>
    </location>
</feature>
<proteinExistence type="predicted"/>
<dbReference type="AlphaFoldDB" id="W9WDY2"/>
<dbReference type="GO" id="GO:0032259">
    <property type="term" value="P:methylation"/>
    <property type="evidence" value="ECO:0007669"/>
    <property type="project" value="UniProtKB-KW"/>
</dbReference>
<evidence type="ECO:0000259" key="8">
    <source>
        <dbReference type="PROSITE" id="PS50280"/>
    </source>
</evidence>
<evidence type="ECO:0000256" key="3">
    <source>
        <dbReference type="ARBA" id="ARBA00022603"/>
    </source>
</evidence>
<keyword evidence="4" id="KW-0808">Transferase</keyword>
<evidence type="ECO:0000256" key="1">
    <source>
        <dbReference type="ARBA" id="ARBA00004286"/>
    </source>
</evidence>
<comment type="subcellular location">
    <subcellularLocation>
        <location evidence="1">Chromosome</location>
    </subcellularLocation>
</comment>
<keyword evidence="5" id="KW-0949">S-adenosyl-L-methionine</keyword>
<dbReference type="Gene3D" id="2.170.270.10">
    <property type="entry name" value="SET domain"/>
    <property type="match status" value="1"/>
</dbReference>
<dbReference type="PROSITE" id="PS50868">
    <property type="entry name" value="POST_SET"/>
    <property type="match status" value="1"/>
</dbReference>
<accession>W9WDY2</accession>
<evidence type="ECO:0000313" key="11">
    <source>
        <dbReference type="EMBL" id="EXJ66312.1"/>
    </source>
</evidence>
<dbReference type="PANTHER" id="PTHR46223:SF3">
    <property type="entry name" value="HISTONE-LYSINE N-METHYLTRANSFERASE SET-23"/>
    <property type="match status" value="1"/>
</dbReference>
<dbReference type="InterPro" id="IPR001214">
    <property type="entry name" value="SET_dom"/>
</dbReference>
<evidence type="ECO:0000259" key="9">
    <source>
        <dbReference type="PROSITE" id="PS50867"/>
    </source>
</evidence>
<dbReference type="HOGENOM" id="CLU_020840_11_2_1"/>
<feature type="domain" description="Pre-SET" evidence="9">
    <location>
        <begin position="146"/>
        <end position="225"/>
    </location>
</feature>
<reference evidence="11 12" key="1">
    <citation type="submission" date="2013-03" db="EMBL/GenBank/DDBJ databases">
        <title>The Genome Sequence of Cladophialophora psammophila CBS 110553.</title>
        <authorList>
            <consortium name="The Broad Institute Genomics Platform"/>
            <person name="Cuomo C."/>
            <person name="de Hoog S."/>
            <person name="Gorbushina A."/>
            <person name="Walker B."/>
            <person name="Young S.K."/>
            <person name="Zeng Q."/>
            <person name="Gargeya S."/>
            <person name="Fitzgerald M."/>
            <person name="Haas B."/>
            <person name="Abouelleil A."/>
            <person name="Allen A.W."/>
            <person name="Alvarado L."/>
            <person name="Arachchi H.M."/>
            <person name="Berlin A.M."/>
            <person name="Chapman S.B."/>
            <person name="Gainer-Dewar J."/>
            <person name="Goldberg J."/>
            <person name="Griggs A."/>
            <person name="Gujja S."/>
            <person name="Hansen M."/>
            <person name="Howarth C."/>
            <person name="Imamovic A."/>
            <person name="Ireland A."/>
            <person name="Larimer J."/>
            <person name="McCowan C."/>
            <person name="Murphy C."/>
            <person name="Pearson M."/>
            <person name="Poon T.W."/>
            <person name="Priest M."/>
            <person name="Roberts A."/>
            <person name="Saif S."/>
            <person name="Shea T."/>
            <person name="Sisk P."/>
            <person name="Sykes S."/>
            <person name="Wortman J."/>
            <person name="Nusbaum C."/>
            <person name="Birren B."/>
        </authorList>
    </citation>
    <scope>NUCLEOTIDE SEQUENCE [LARGE SCALE GENOMIC DNA]</scope>
    <source>
        <strain evidence="11 12">CBS 110553</strain>
    </source>
</reference>
<evidence type="ECO:0000256" key="6">
    <source>
        <dbReference type="ARBA" id="ARBA00022723"/>
    </source>
</evidence>
<keyword evidence="7" id="KW-0862">Zinc</keyword>
<dbReference type="InterPro" id="IPR050973">
    <property type="entry name" value="H3K9_Histone-Lys_N-MTase"/>
</dbReference>
<dbReference type="SUPFAM" id="SSF82199">
    <property type="entry name" value="SET domain"/>
    <property type="match status" value="1"/>
</dbReference>
<dbReference type="OrthoDB" id="308383at2759"/>
<feature type="domain" description="SET" evidence="8">
    <location>
        <begin position="228"/>
        <end position="355"/>
    </location>
</feature>
<dbReference type="Pfam" id="PF00856">
    <property type="entry name" value="SET"/>
    <property type="match status" value="1"/>
</dbReference>
<dbReference type="PROSITE" id="PS50867">
    <property type="entry name" value="PRE_SET"/>
    <property type="match status" value="1"/>
</dbReference>
<keyword evidence="3" id="KW-0489">Methyltransferase</keyword>
<dbReference type="GO" id="GO:0005694">
    <property type="term" value="C:chromosome"/>
    <property type="evidence" value="ECO:0007669"/>
    <property type="project" value="UniProtKB-SubCell"/>
</dbReference>
<gene>
    <name evidence="11" type="ORF">A1O5_10464</name>
</gene>
<dbReference type="InterPro" id="IPR046341">
    <property type="entry name" value="SET_dom_sf"/>
</dbReference>
<dbReference type="PANTHER" id="PTHR46223">
    <property type="entry name" value="HISTONE-LYSINE N-METHYLTRANSFERASE SUV39H"/>
    <property type="match status" value="1"/>
</dbReference>
<evidence type="ECO:0000313" key="12">
    <source>
        <dbReference type="Proteomes" id="UP000019471"/>
    </source>
</evidence>
<dbReference type="GeneID" id="19195157"/>
<evidence type="ECO:0000256" key="5">
    <source>
        <dbReference type="ARBA" id="ARBA00022691"/>
    </source>
</evidence>
<dbReference type="eggNOG" id="KOG1082">
    <property type="taxonomic scope" value="Eukaryota"/>
</dbReference>
<evidence type="ECO:0000256" key="2">
    <source>
        <dbReference type="ARBA" id="ARBA00022454"/>
    </source>
</evidence>
<dbReference type="GO" id="GO:0008270">
    <property type="term" value="F:zinc ion binding"/>
    <property type="evidence" value="ECO:0007669"/>
    <property type="project" value="InterPro"/>
</dbReference>
<organism evidence="11 12">
    <name type="scientific">Cladophialophora psammophila CBS 110553</name>
    <dbReference type="NCBI Taxonomy" id="1182543"/>
    <lineage>
        <taxon>Eukaryota</taxon>
        <taxon>Fungi</taxon>
        <taxon>Dikarya</taxon>
        <taxon>Ascomycota</taxon>
        <taxon>Pezizomycotina</taxon>
        <taxon>Eurotiomycetes</taxon>
        <taxon>Chaetothyriomycetidae</taxon>
        <taxon>Chaetothyriales</taxon>
        <taxon>Herpotrichiellaceae</taxon>
        <taxon>Cladophialophora</taxon>
    </lineage>
</organism>
<dbReference type="STRING" id="1182543.W9WDY2"/>
<evidence type="ECO:0000256" key="7">
    <source>
        <dbReference type="ARBA" id="ARBA00022833"/>
    </source>
</evidence>
<dbReference type="RefSeq" id="XP_007749230.1">
    <property type="nucleotide sequence ID" value="XM_007751040.1"/>
</dbReference>
<evidence type="ECO:0000259" key="10">
    <source>
        <dbReference type="PROSITE" id="PS50868"/>
    </source>
</evidence>
<dbReference type="InterPro" id="IPR007728">
    <property type="entry name" value="Pre-SET_dom"/>
</dbReference>
<name>W9WDY2_9EURO</name>
<comment type="caution">
    <text evidence="11">The sequence shown here is derived from an EMBL/GenBank/DDBJ whole genome shotgun (WGS) entry which is preliminary data.</text>
</comment>
<dbReference type="SMART" id="SM00317">
    <property type="entry name" value="SET"/>
    <property type="match status" value="1"/>
</dbReference>
<evidence type="ECO:0000256" key="4">
    <source>
        <dbReference type="ARBA" id="ARBA00022679"/>
    </source>
</evidence>
<keyword evidence="12" id="KW-1185">Reference proteome</keyword>
<dbReference type="Proteomes" id="UP000019471">
    <property type="component" value="Unassembled WGS sequence"/>
</dbReference>
<protein>
    <recommendedName>
        <fullName evidence="13">SET domain-containing protein</fullName>
    </recommendedName>
</protein>
<dbReference type="GO" id="GO:0042054">
    <property type="term" value="F:histone methyltransferase activity"/>
    <property type="evidence" value="ECO:0007669"/>
    <property type="project" value="InterPro"/>
</dbReference>
<dbReference type="PROSITE" id="PS50280">
    <property type="entry name" value="SET"/>
    <property type="match status" value="1"/>
</dbReference>
<dbReference type="GO" id="GO:0005634">
    <property type="term" value="C:nucleus"/>
    <property type="evidence" value="ECO:0007669"/>
    <property type="project" value="InterPro"/>
</dbReference>